<reference evidence="2 3" key="1">
    <citation type="submission" date="2019-06" db="EMBL/GenBank/DDBJ databases">
        <title>WGS assembly of Gossypium darwinii.</title>
        <authorList>
            <person name="Chen Z.J."/>
            <person name="Sreedasyam A."/>
            <person name="Ando A."/>
            <person name="Song Q."/>
            <person name="De L."/>
            <person name="Hulse-Kemp A."/>
            <person name="Ding M."/>
            <person name="Ye W."/>
            <person name="Kirkbride R."/>
            <person name="Jenkins J."/>
            <person name="Plott C."/>
            <person name="Lovell J."/>
            <person name="Lin Y.-M."/>
            <person name="Vaughn R."/>
            <person name="Liu B."/>
            <person name="Li W."/>
            <person name="Simpson S."/>
            <person name="Scheffler B."/>
            <person name="Saski C."/>
            <person name="Grover C."/>
            <person name="Hu G."/>
            <person name="Conover J."/>
            <person name="Carlson J."/>
            <person name="Shu S."/>
            <person name="Boston L."/>
            <person name="Williams M."/>
            <person name="Peterson D."/>
            <person name="Mcgee K."/>
            <person name="Jones D."/>
            <person name="Wendel J."/>
            <person name="Stelly D."/>
            <person name="Grimwood J."/>
            <person name="Schmutz J."/>
        </authorList>
    </citation>
    <scope>NUCLEOTIDE SEQUENCE [LARGE SCALE GENOMIC DNA]</scope>
    <source>
        <strain evidence="2">1808015.09</strain>
    </source>
</reference>
<feature type="transmembrane region" description="Helical" evidence="1">
    <location>
        <begin position="65"/>
        <end position="86"/>
    </location>
</feature>
<dbReference type="Proteomes" id="UP000323506">
    <property type="component" value="Chromosome A11"/>
</dbReference>
<evidence type="ECO:0000256" key="1">
    <source>
        <dbReference type="SAM" id="Phobius"/>
    </source>
</evidence>
<keyword evidence="1" id="KW-1133">Transmembrane helix</keyword>
<evidence type="ECO:0000313" key="3">
    <source>
        <dbReference type="Proteomes" id="UP000323506"/>
    </source>
</evidence>
<keyword evidence="1" id="KW-0812">Transmembrane</keyword>
<keyword evidence="3" id="KW-1185">Reference proteome</keyword>
<feature type="transmembrane region" description="Helical" evidence="1">
    <location>
        <begin position="40"/>
        <end position="59"/>
    </location>
</feature>
<protein>
    <submittedName>
        <fullName evidence="2">Uncharacterized protein</fullName>
    </submittedName>
</protein>
<dbReference type="EMBL" id="CM017698">
    <property type="protein sequence ID" value="TYG93320.1"/>
    <property type="molecule type" value="Genomic_DNA"/>
</dbReference>
<evidence type="ECO:0000313" key="2">
    <source>
        <dbReference type="EMBL" id="TYG93320.1"/>
    </source>
</evidence>
<accession>A0A5D2EIP4</accession>
<name>A0A5D2EIP4_GOSDA</name>
<keyword evidence="1" id="KW-0472">Membrane</keyword>
<sequence>MPREIWYWSVGMRTGYGSRLEWHGGTEVVRRPRMLRCKHVLLGLQSWFSVLGLSGLVNLGQVLKLGLGLIGLFNGLRFIYLFIVYLGF</sequence>
<proteinExistence type="predicted"/>
<organism evidence="2 3">
    <name type="scientific">Gossypium darwinii</name>
    <name type="common">Darwin's cotton</name>
    <name type="synonym">Gossypium barbadense var. darwinii</name>
    <dbReference type="NCBI Taxonomy" id="34276"/>
    <lineage>
        <taxon>Eukaryota</taxon>
        <taxon>Viridiplantae</taxon>
        <taxon>Streptophyta</taxon>
        <taxon>Embryophyta</taxon>
        <taxon>Tracheophyta</taxon>
        <taxon>Spermatophyta</taxon>
        <taxon>Magnoliopsida</taxon>
        <taxon>eudicotyledons</taxon>
        <taxon>Gunneridae</taxon>
        <taxon>Pentapetalae</taxon>
        <taxon>rosids</taxon>
        <taxon>malvids</taxon>
        <taxon>Malvales</taxon>
        <taxon>Malvaceae</taxon>
        <taxon>Malvoideae</taxon>
        <taxon>Gossypium</taxon>
    </lineage>
</organism>
<gene>
    <name evidence="2" type="ORF">ES288_A11G100700v1</name>
</gene>
<dbReference type="AlphaFoldDB" id="A0A5D2EIP4"/>